<dbReference type="Proteomes" id="UP001143747">
    <property type="component" value="Unassembled WGS sequence"/>
</dbReference>
<evidence type="ECO:0000259" key="5">
    <source>
        <dbReference type="SMART" id="SM00478"/>
    </source>
</evidence>
<dbReference type="InterPro" id="IPR023170">
    <property type="entry name" value="HhH_base_excis_C"/>
</dbReference>
<dbReference type="GO" id="GO:0006284">
    <property type="term" value="P:base-excision repair"/>
    <property type="evidence" value="ECO:0007669"/>
    <property type="project" value="InterPro"/>
</dbReference>
<dbReference type="SUPFAM" id="SSF48150">
    <property type="entry name" value="DNA-glycosylase"/>
    <property type="match status" value="1"/>
</dbReference>
<dbReference type="CDD" id="cd00056">
    <property type="entry name" value="ENDO3c"/>
    <property type="match status" value="1"/>
</dbReference>
<dbReference type="GO" id="GO:0046872">
    <property type="term" value="F:metal ion binding"/>
    <property type="evidence" value="ECO:0007669"/>
    <property type="project" value="UniProtKB-KW"/>
</dbReference>
<dbReference type="GO" id="GO:0003824">
    <property type="term" value="F:catalytic activity"/>
    <property type="evidence" value="ECO:0007669"/>
    <property type="project" value="InterPro"/>
</dbReference>
<keyword evidence="2" id="KW-0479">Metal-binding</keyword>
<evidence type="ECO:0000313" key="6">
    <source>
        <dbReference type="EMBL" id="MDE4907500.1"/>
    </source>
</evidence>
<keyword evidence="7" id="KW-1185">Reference proteome</keyword>
<name>A0A9Q4KUK1_9EURY</name>
<reference evidence="6" key="1">
    <citation type="submission" date="2022-01" db="EMBL/GenBank/DDBJ databases">
        <title>Draft genome of Methanogenium marinum DSM 15558.</title>
        <authorList>
            <person name="Chen S.-C."/>
            <person name="You Y.-T."/>
        </authorList>
    </citation>
    <scope>NUCLEOTIDE SEQUENCE</scope>
    <source>
        <strain evidence="6">DSM 15558</strain>
    </source>
</reference>
<dbReference type="Gene3D" id="1.10.1670.10">
    <property type="entry name" value="Helix-hairpin-Helix base-excision DNA repair enzymes (C-terminal)"/>
    <property type="match status" value="1"/>
</dbReference>
<dbReference type="Pfam" id="PF00730">
    <property type="entry name" value="HhH-GPD"/>
    <property type="match status" value="1"/>
</dbReference>
<protein>
    <submittedName>
        <fullName evidence="6">Fe-S cluster assembly protein HesB</fullName>
    </submittedName>
</protein>
<dbReference type="Gene3D" id="1.10.340.30">
    <property type="entry name" value="Hypothetical protein, domain 2"/>
    <property type="match status" value="1"/>
</dbReference>
<dbReference type="RefSeq" id="WP_274924150.1">
    <property type="nucleotide sequence ID" value="NZ_JAKELO010000002.1"/>
</dbReference>
<dbReference type="InterPro" id="IPR011257">
    <property type="entry name" value="DNA_glycosylase"/>
</dbReference>
<evidence type="ECO:0000256" key="1">
    <source>
        <dbReference type="ARBA" id="ARBA00022485"/>
    </source>
</evidence>
<dbReference type="EMBL" id="JAKELO010000002">
    <property type="protein sequence ID" value="MDE4907500.1"/>
    <property type="molecule type" value="Genomic_DNA"/>
</dbReference>
<dbReference type="SMART" id="SM00478">
    <property type="entry name" value="ENDO3c"/>
    <property type="match status" value="1"/>
</dbReference>
<dbReference type="PIRSF" id="PIRSF001435">
    <property type="entry name" value="Nth"/>
    <property type="match status" value="1"/>
</dbReference>
<dbReference type="AlphaFoldDB" id="A0A9Q4KUK1"/>
<accession>A0A9Q4KUK1</accession>
<keyword evidence="1" id="KW-0004">4Fe-4S</keyword>
<keyword evidence="4" id="KW-0411">Iron-sulfur</keyword>
<comment type="caution">
    <text evidence="6">The sequence shown here is derived from an EMBL/GenBank/DDBJ whole genome shotgun (WGS) entry which is preliminary data.</text>
</comment>
<evidence type="ECO:0000313" key="7">
    <source>
        <dbReference type="Proteomes" id="UP001143747"/>
    </source>
</evidence>
<dbReference type="GO" id="GO:0051539">
    <property type="term" value="F:4 iron, 4 sulfur cluster binding"/>
    <property type="evidence" value="ECO:0007669"/>
    <property type="project" value="UniProtKB-KW"/>
</dbReference>
<evidence type="ECO:0000256" key="2">
    <source>
        <dbReference type="ARBA" id="ARBA00022723"/>
    </source>
</evidence>
<dbReference type="PANTHER" id="PTHR10359:SF19">
    <property type="entry name" value="DNA REPAIR GLYCOSYLASE MJ1434-RELATED"/>
    <property type="match status" value="1"/>
</dbReference>
<keyword evidence="3" id="KW-0408">Iron</keyword>
<feature type="domain" description="HhH-GPD" evidence="5">
    <location>
        <begin position="38"/>
        <end position="189"/>
    </location>
</feature>
<proteinExistence type="predicted"/>
<organism evidence="6 7">
    <name type="scientific">Methanogenium marinum</name>
    <dbReference type="NCBI Taxonomy" id="348610"/>
    <lineage>
        <taxon>Archaea</taxon>
        <taxon>Methanobacteriati</taxon>
        <taxon>Methanobacteriota</taxon>
        <taxon>Stenosarchaea group</taxon>
        <taxon>Methanomicrobia</taxon>
        <taxon>Methanomicrobiales</taxon>
        <taxon>Methanomicrobiaceae</taxon>
        <taxon>Methanogenium</taxon>
    </lineage>
</organism>
<gene>
    <name evidence="6" type="ORF">L0665_02555</name>
</gene>
<dbReference type="PANTHER" id="PTHR10359">
    <property type="entry name" value="A/G-SPECIFIC ADENINE GLYCOSYLASE/ENDONUCLEASE III"/>
    <property type="match status" value="1"/>
</dbReference>
<dbReference type="InterPro" id="IPR003265">
    <property type="entry name" value="HhH-GPD_domain"/>
</dbReference>
<sequence>MIPEEQKAEQIITLFQGLYGAVEWWPGDPEEVIIGAVLTQQTRWENVETALIRLREAGMCSLAGIVGASDQALEDAIYCTGFYRIKRVRVKCLASTILSCGGIPCLREYSTPRLRAFFLAIKGVGPETADSILCYGFNRPVFVIDAYTHRICGCAKISRTGSDLQALFQGLLPDEFQAHRQCHAWFVEYAKNYCVKKRCEECMILNF</sequence>
<evidence type="ECO:0000256" key="3">
    <source>
        <dbReference type="ARBA" id="ARBA00023004"/>
    </source>
</evidence>
<evidence type="ECO:0000256" key="4">
    <source>
        <dbReference type="ARBA" id="ARBA00023014"/>
    </source>
</evidence>